<comment type="caution">
    <text evidence="2">The sequence shown here is derived from an EMBL/GenBank/DDBJ whole genome shotgun (WGS) entry which is preliminary data.</text>
</comment>
<feature type="chain" id="PRO_5047245211" description="Secreted protein" evidence="1">
    <location>
        <begin position="32"/>
        <end position="201"/>
    </location>
</feature>
<protein>
    <recommendedName>
        <fullName evidence="4">Secreted protein</fullName>
    </recommendedName>
</protein>
<proteinExistence type="predicted"/>
<dbReference type="RefSeq" id="WP_345518925.1">
    <property type="nucleotide sequence ID" value="NZ_BAABKM010000001.1"/>
</dbReference>
<accession>A0ABP8WST6</accession>
<keyword evidence="1" id="KW-0732">Signal</keyword>
<evidence type="ECO:0000256" key="1">
    <source>
        <dbReference type="SAM" id="SignalP"/>
    </source>
</evidence>
<name>A0ABP8WST6_9ACTN</name>
<gene>
    <name evidence="2" type="ORF">GCM10023349_05180</name>
</gene>
<dbReference type="Proteomes" id="UP001499974">
    <property type="component" value="Unassembled WGS sequence"/>
</dbReference>
<evidence type="ECO:0000313" key="3">
    <source>
        <dbReference type="Proteomes" id="UP001499974"/>
    </source>
</evidence>
<sequence>MTTSTRAAAAGFLTLVGLLASLLVPAGTAVANEEDAGAAPGSWHQVHFHINAYGGGAAASCEGSWRDDAGSCQGTGERRTWHESYPFFSTTFIRWAAAPTRCPDVPGGRDPAVWRHEVYVYAAHMGTGQDSWLCGWVDRGWHTMIVTGGKIRGYDGYLHAVHPSNGNLAQREHVPGGPLYVFLDASRERGAVIGLRGWLRY</sequence>
<dbReference type="EMBL" id="BAABKM010000001">
    <property type="protein sequence ID" value="GAA4692979.1"/>
    <property type="molecule type" value="Genomic_DNA"/>
</dbReference>
<organism evidence="2 3">
    <name type="scientific">Nocardioides conyzicola</name>
    <dbReference type="NCBI Taxonomy" id="1651781"/>
    <lineage>
        <taxon>Bacteria</taxon>
        <taxon>Bacillati</taxon>
        <taxon>Actinomycetota</taxon>
        <taxon>Actinomycetes</taxon>
        <taxon>Propionibacteriales</taxon>
        <taxon>Nocardioidaceae</taxon>
        <taxon>Nocardioides</taxon>
    </lineage>
</organism>
<feature type="signal peptide" evidence="1">
    <location>
        <begin position="1"/>
        <end position="31"/>
    </location>
</feature>
<evidence type="ECO:0000313" key="2">
    <source>
        <dbReference type="EMBL" id="GAA4692979.1"/>
    </source>
</evidence>
<keyword evidence="3" id="KW-1185">Reference proteome</keyword>
<reference evidence="3" key="1">
    <citation type="journal article" date="2019" name="Int. J. Syst. Evol. Microbiol.">
        <title>The Global Catalogue of Microorganisms (GCM) 10K type strain sequencing project: providing services to taxonomists for standard genome sequencing and annotation.</title>
        <authorList>
            <consortium name="The Broad Institute Genomics Platform"/>
            <consortium name="The Broad Institute Genome Sequencing Center for Infectious Disease"/>
            <person name="Wu L."/>
            <person name="Ma J."/>
        </authorList>
    </citation>
    <scope>NUCLEOTIDE SEQUENCE [LARGE SCALE GENOMIC DNA]</scope>
    <source>
        <strain evidence="3">JCM 18531</strain>
    </source>
</reference>
<evidence type="ECO:0008006" key="4">
    <source>
        <dbReference type="Google" id="ProtNLM"/>
    </source>
</evidence>